<evidence type="ECO:0000256" key="1">
    <source>
        <dbReference type="SAM" id="MobiDB-lite"/>
    </source>
</evidence>
<proteinExistence type="predicted"/>
<evidence type="ECO:0000313" key="3">
    <source>
        <dbReference type="EMBL" id="ABM21061.1"/>
    </source>
</evidence>
<sequence precursor="true">MPNTPRQKIVLTVASVMLAFCASGHASEDAGTKFLTDYERGENSQGDPVASGNRPALWENVDAVGARPDIETFGLSSPELGQLDIPSGIAANISGSLQSMFERLSQNEAFLEFYDRVREDGTNRDDVNYGHEGDLTDLESRGDELAEILQPEQ</sequence>
<feature type="signal peptide" evidence="2">
    <location>
        <begin position="1"/>
        <end position="26"/>
    </location>
</feature>
<geneLocation type="plasmid" evidence="3 4">
    <name>pMAQU01</name>
</geneLocation>
<name>A1U7U2_MARN8</name>
<accession>A1U7U2</accession>
<evidence type="ECO:0000256" key="2">
    <source>
        <dbReference type="SAM" id="SignalP"/>
    </source>
</evidence>
<gene>
    <name evidence="3" type="ordered locus">Maqu_4210</name>
</gene>
<evidence type="ECO:0000313" key="4">
    <source>
        <dbReference type="Proteomes" id="UP000000998"/>
    </source>
</evidence>
<dbReference type="EMBL" id="CP000515">
    <property type="protein sequence ID" value="ABM21061.1"/>
    <property type="molecule type" value="Genomic_DNA"/>
</dbReference>
<feature type="region of interest" description="Disordered" evidence="1">
    <location>
        <begin position="121"/>
        <end position="142"/>
    </location>
</feature>
<keyword evidence="2" id="KW-0732">Signal</keyword>
<protein>
    <submittedName>
        <fullName evidence="3">Uncharacterized protein</fullName>
    </submittedName>
</protein>
<organism evidence="3 4">
    <name type="scientific">Marinobacter nauticus (strain ATCC 700491 / DSM 11845 / VT8)</name>
    <name type="common">Marinobacter aquaeolei</name>
    <dbReference type="NCBI Taxonomy" id="351348"/>
    <lineage>
        <taxon>Bacteria</taxon>
        <taxon>Pseudomonadati</taxon>
        <taxon>Pseudomonadota</taxon>
        <taxon>Gammaproteobacteria</taxon>
        <taxon>Pseudomonadales</taxon>
        <taxon>Marinobacteraceae</taxon>
        <taxon>Marinobacter</taxon>
    </lineage>
</organism>
<dbReference type="AlphaFoldDB" id="A1U7U2"/>
<feature type="chain" id="PRO_5002638397" evidence="2">
    <location>
        <begin position="27"/>
        <end position="153"/>
    </location>
</feature>
<dbReference type="Proteomes" id="UP000000998">
    <property type="component" value="Plasmid pMAQU01"/>
</dbReference>
<dbReference type="HOGENOM" id="CLU_1711052_0_0_6"/>
<dbReference type="KEGG" id="maq:Maqu_4210"/>
<keyword evidence="3" id="KW-0614">Plasmid</keyword>
<reference evidence="4" key="1">
    <citation type="journal article" date="2011" name="Appl. Environ. Microbiol.">
        <title>Genomic potential of Marinobacter aquaeolei, a biogeochemical 'opportunitroph'.</title>
        <authorList>
            <person name="Singer E."/>
            <person name="Webb E.A."/>
            <person name="Nelson W.C."/>
            <person name="Heidelberg J.F."/>
            <person name="Ivanova N."/>
            <person name="Pati A."/>
            <person name="Edwards K.J."/>
        </authorList>
    </citation>
    <scope>NUCLEOTIDE SEQUENCE [LARGE SCALE GENOMIC DNA]</scope>
    <source>
        <strain evidence="4">ATCC 700491 / DSM 11845 / VT8</strain>
    </source>
</reference>
<dbReference type="RefSeq" id="WP_011783292.1">
    <property type="nucleotide sequence ID" value="NC_008738.1"/>
</dbReference>